<keyword evidence="2" id="KW-0808">Transferase</keyword>
<dbReference type="GO" id="GO:0016787">
    <property type="term" value="F:hydrolase activity"/>
    <property type="evidence" value="ECO:0007669"/>
    <property type="project" value="UniProtKB-KW"/>
</dbReference>
<dbReference type="SUPFAM" id="SSF52540">
    <property type="entry name" value="P-loop containing nucleoside triphosphate hydrolases"/>
    <property type="match status" value="1"/>
</dbReference>
<protein>
    <submittedName>
        <fullName evidence="4">p-loop containing nucleoside triphosphate hydrolase protein</fullName>
    </submittedName>
</protein>
<dbReference type="OrthoDB" id="205623at2759"/>
<evidence type="ECO:0000256" key="1">
    <source>
        <dbReference type="ARBA" id="ARBA00005771"/>
    </source>
</evidence>
<keyword evidence="4" id="KW-0378">Hydrolase</keyword>
<dbReference type="AlphaFoldDB" id="A0A136JG87"/>
<organism evidence="4 5">
    <name type="scientific">Microdochium bolleyi</name>
    <dbReference type="NCBI Taxonomy" id="196109"/>
    <lineage>
        <taxon>Eukaryota</taxon>
        <taxon>Fungi</taxon>
        <taxon>Dikarya</taxon>
        <taxon>Ascomycota</taxon>
        <taxon>Pezizomycotina</taxon>
        <taxon>Sordariomycetes</taxon>
        <taxon>Xylariomycetidae</taxon>
        <taxon>Xylariales</taxon>
        <taxon>Microdochiaceae</taxon>
        <taxon>Microdochium</taxon>
    </lineage>
</organism>
<proteinExistence type="inferred from homology"/>
<accession>A0A136JG87</accession>
<dbReference type="InterPro" id="IPR027417">
    <property type="entry name" value="P-loop_NTPase"/>
</dbReference>
<keyword evidence="5" id="KW-1185">Reference proteome</keyword>
<dbReference type="Gene3D" id="3.40.50.300">
    <property type="entry name" value="P-loop containing nucleotide triphosphate hydrolases"/>
    <property type="match status" value="1"/>
</dbReference>
<evidence type="ECO:0000259" key="3">
    <source>
        <dbReference type="Pfam" id="PF00685"/>
    </source>
</evidence>
<dbReference type="STRING" id="196109.A0A136JG87"/>
<evidence type="ECO:0000313" key="4">
    <source>
        <dbReference type="EMBL" id="KXJ96173.1"/>
    </source>
</evidence>
<evidence type="ECO:0000313" key="5">
    <source>
        <dbReference type="Proteomes" id="UP000070501"/>
    </source>
</evidence>
<dbReference type="InParanoid" id="A0A136JG87"/>
<dbReference type="EMBL" id="KQ964246">
    <property type="protein sequence ID" value="KXJ96173.1"/>
    <property type="molecule type" value="Genomic_DNA"/>
</dbReference>
<gene>
    <name evidence="4" type="ORF">Micbo1qcDRAFT_218045</name>
</gene>
<reference evidence="5" key="1">
    <citation type="submission" date="2016-02" db="EMBL/GenBank/DDBJ databases">
        <title>Draft genome sequence of Microdochium bolleyi, a fungal endophyte of beachgrass.</title>
        <authorList>
            <consortium name="DOE Joint Genome Institute"/>
            <person name="David A.S."/>
            <person name="May G."/>
            <person name="Haridas S."/>
            <person name="Lim J."/>
            <person name="Wang M."/>
            <person name="Labutti K."/>
            <person name="Lipzen A."/>
            <person name="Barry K."/>
            <person name="Grigoriev I.V."/>
        </authorList>
    </citation>
    <scope>NUCLEOTIDE SEQUENCE [LARGE SCALE GENOMIC DNA]</scope>
    <source>
        <strain evidence="5">J235TASD1</strain>
    </source>
</reference>
<sequence>MSCVSGSAPALPVKTREVHNHHMNSEVWNDFSFRPDDIIITSWAKSGTTWLQQIVAQLTHNADPNVPTALLSPWADLRLMPKEAVHGMLEAQTHRRFMKSHLPLDALRWSPTVKYLFIARDGRDAMWSAHHHFSIATPAFYQLINDTPGRVGPPCQRPASDNPRDLVIDLIEDDSRPSLNWPFWSHTKMWWDARDQPNLLLVHFNDLKKDLPGEMRRIAEFLEVPVESMDDATWEAAVEHCTFAWMKEHAELTSPPQADIAFDGGAKNFINKGTNRRWADVLSEEDNRRYLAKAREELGEEGAAWLEKGRLG</sequence>
<dbReference type="InterPro" id="IPR000863">
    <property type="entry name" value="Sulfotransferase_dom"/>
</dbReference>
<name>A0A136JG87_9PEZI</name>
<dbReference type="Pfam" id="PF00685">
    <property type="entry name" value="Sulfotransfer_1"/>
    <property type="match status" value="1"/>
</dbReference>
<dbReference type="Proteomes" id="UP000070501">
    <property type="component" value="Unassembled WGS sequence"/>
</dbReference>
<comment type="similarity">
    <text evidence="1">Belongs to the sulfotransferase 1 family.</text>
</comment>
<evidence type="ECO:0000256" key="2">
    <source>
        <dbReference type="ARBA" id="ARBA00022679"/>
    </source>
</evidence>
<feature type="domain" description="Sulfotransferase" evidence="3">
    <location>
        <begin position="35"/>
        <end position="296"/>
    </location>
</feature>
<dbReference type="GO" id="GO:0008146">
    <property type="term" value="F:sulfotransferase activity"/>
    <property type="evidence" value="ECO:0007669"/>
    <property type="project" value="InterPro"/>
</dbReference>
<dbReference type="PANTHER" id="PTHR11783">
    <property type="entry name" value="SULFOTRANSFERASE SULT"/>
    <property type="match status" value="1"/>
</dbReference>